<dbReference type="EMBL" id="CM045770">
    <property type="protein sequence ID" value="KAI7991422.1"/>
    <property type="molecule type" value="Genomic_DNA"/>
</dbReference>
<name>A0ACC0FRM2_9ERIC</name>
<comment type="caution">
    <text evidence="1">The sequence shown here is derived from an EMBL/GenBank/DDBJ whole genome shotgun (WGS) entry which is preliminary data.</text>
</comment>
<sequence>MCLLKGKKGTPELWSATLIGPMVPSAHLDGRIERDNGHGASQWKPLREECTNRLKMKADKSVVYVSLGSMVSLIDEQMEEIAWGLKGSNLDFIWLVRNSEVNKLPSEFVDSTTEKVMEGERNVEIRKNASKWKRLAKEAISEGGSSDKCIDEFVEQLKSSRNNNG</sequence>
<proteinExistence type="predicted"/>
<gene>
    <name evidence="1" type="ORF">LOK49_LG12G01825</name>
</gene>
<accession>A0ACC0FRM2</accession>
<keyword evidence="2" id="KW-1185">Reference proteome</keyword>
<dbReference type="Proteomes" id="UP001060215">
    <property type="component" value="Chromosome 13"/>
</dbReference>
<organism evidence="1 2">
    <name type="scientific">Camellia lanceoleosa</name>
    <dbReference type="NCBI Taxonomy" id="1840588"/>
    <lineage>
        <taxon>Eukaryota</taxon>
        <taxon>Viridiplantae</taxon>
        <taxon>Streptophyta</taxon>
        <taxon>Embryophyta</taxon>
        <taxon>Tracheophyta</taxon>
        <taxon>Spermatophyta</taxon>
        <taxon>Magnoliopsida</taxon>
        <taxon>eudicotyledons</taxon>
        <taxon>Gunneridae</taxon>
        <taxon>Pentapetalae</taxon>
        <taxon>asterids</taxon>
        <taxon>Ericales</taxon>
        <taxon>Theaceae</taxon>
        <taxon>Camellia</taxon>
    </lineage>
</organism>
<evidence type="ECO:0000313" key="1">
    <source>
        <dbReference type="EMBL" id="KAI7991422.1"/>
    </source>
</evidence>
<protein>
    <submittedName>
        <fullName evidence="1">UDP-glycosyltransferase 74B1</fullName>
    </submittedName>
</protein>
<evidence type="ECO:0000313" key="2">
    <source>
        <dbReference type="Proteomes" id="UP001060215"/>
    </source>
</evidence>
<reference evidence="1 2" key="1">
    <citation type="journal article" date="2022" name="Plant J.">
        <title>Chromosome-level genome of Camellia lanceoleosa provides a valuable resource for understanding genome evolution and self-incompatibility.</title>
        <authorList>
            <person name="Gong W."/>
            <person name="Xiao S."/>
            <person name="Wang L."/>
            <person name="Liao Z."/>
            <person name="Chang Y."/>
            <person name="Mo W."/>
            <person name="Hu G."/>
            <person name="Li W."/>
            <person name="Zhao G."/>
            <person name="Zhu H."/>
            <person name="Hu X."/>
            <person name="Ji K."/>
            <person name="Xiang X."/>
            <person name="Song Q."/>
            <person name="Yuan D."/>
            <person name="Jin S."/>
            <person name="Zhang L."/>
        </authorList>
    </citation>
    <scope>NUCLEOTIDE SEQUENCE [LARGE SCALE GENOMIC DNA]</scope>
    <source>
        <strain evidence="1">SQ_2022a</strain>
    </source>
</reference>